<evidence type="ECO:0000259" key="5">
    <source>
        <dbReference type="Pfam" id="PF21258"/>
    </source>
</evidence>
<organism evidence="6 7">
    <name type="scientific">Bifidobacterium felsineum</name>
    <dbReference type="NCBI Taxonomy" id="2045440"/>
    <lineage>
        <taxon>Bacteria</taxon>
        <taxon>Bacillati</taxon>
        <taxon>Actinomycetota</taxon>
        <taxon>Actinomycetes</taxon>
        <taxon>Bifidobacteriales</taxon>
        <taxon>Bifidobacteriaceae</taxon>
        <taxon>Bifidobacterium</taxon>
    </lineage>
</organism>
<dbReference type="Pfam" id="PF21258">
    <property type="entry name" value="Glyco_hydro_120_ins"/>
    <property type="match status" value="1"/>
</dbReference>
<reference evidence="7" key="1">
    <citation type="submission" date="2017-10" db="EMBL/GenBank/DDBJ databases">
        <title>Draft genome sequences of strains TRE 1, TRE 9, TRE H and TRI 7, isolated from tamarins, belonging to four potential novel Bifidobacterium species.</title>
        <authorList>
            <person name="Mattarelli P."/>
            <person name="Modesto M."/>
            <person name="Puglisi E."/>
            <person name="Morelli L."/>
            <person name="Bonetti A."/>
            <person name="Spezio C."/>
            <person name="Sandri C."/>
        </authorList>
    </citation>
    <scope>NUCLEOTIDE SEQUENCE [LARGE SCALE GENOMIC DNA]</scope>
    <source>
        <strain evidence="7">TREH</strain>
    </source>
</reference>
<dbReference type="OrthoDB" id="9765222at2"/>
<dbReference type="GO" id="GO:0005576">
    <property type="term" value="C:extracellular region"/>
    <property type="evidence" value="ECO:0007669"/>
    <property type="project" value="UniProtKB-SubCell"/>
</dbReference>
<dbReference type="GO" id="GO:0016837">
    <property type="term" value="F:carbon-oxygen lyase activity, acting on polysaccharides"/>
    <property type="evidence" value="ECO:0007669"/>
    <property type="project" value="TreeGrafter"/>
</dbReference>
<evidence type="ECO:0000313" key="7">
    <source>
        <dbReference type="Proteomes" id="UP000229239"/>
    </source>
</evidence>
<keyword evidence="2" id="KW-0964">Secreted</keyword>
<dbReference type="InterPro" id="IPR011050">
    <property type="entry name" value="Pectin_lyase_fold/virulence"/>
</dbReference>
<name>A0A2M9HM18_9BIFI</name>
<dbReference type="PANTHER" id="PTHR40088">
    <property type="entry name" value="PECTATE LYASE (EUROFUNG)"/>
    <property type="match status" value="1"/>
</dbReference>
<comment type="caution">
    <text evidence="6">The sequence shown here is derived from an EMBL/GenBank/DDBJ whole genome shotgun (WGS) entry which is preliminary data.</text>
</comment>
<evidence type="ECO:0000313" key="6">
    <source>
        <dbReference type="EMBL" id="PJM77857.1"/>
    </source>
</evidence>
<dbReference type="InterPro" id="IPR052052">
    <property type="entry name" value="Polysaccharide_Lyase_9"/>
</dbReference>
<protein>
    <submittedName>
        <fullName evidence="6">Uncharacterized protein</fullName>
    </submittedName>
</protein>
<keyword evidence="7" id="KW-1185">Reference proteome</keyword>
<dbReference type="InterPro" id="IPR012334">
    <property type="entry name" value="Pectin_lyas_fold"/>
</dbReference>
<dbReference type="Pfam" id="PF13229">
    <property type="entry name" value="Beta_helix"/>
    <property type="match status" value="1"/>
</dbReference>
<dbReference type="InterPro" id="IPR039448">
    <property type="entry name" value="Beta_helix"/>
</dbReference>
<evidence type="ECO:0000256" key="1">
    <source>
        <dbReference type="ARBA" id="ARBA00004613"/>
    </source>
</evidence>
<gene>
    <name evidence="6" type="ORF">CSQ86_02070</name>
</gene>
<evidence type="ECO:0000256" key="3">
    <source>
        <dbReference type="ARBA" id="ARBA00022729"/>
    </source>
</evidence>
<sequence length="651" mass="72814">MTNAIVTNREIHVRAQVSQDGDGSLERPFSSIQQAADIALPGDRVIVHDGVYREWVAPKNGGADIHSRIVYEAAEGEHPVIKGSEIIDAWVHDQGTVWKAEIPNALFGNYNPFDIPLEGDWLEQPNDWKLSLGDVYLDGRSLFQARTYDDVCTAVPRQFGPGPDWVKFPLRIPDVERTRLQWYAEVTKDTTIIWANFADADPNRSLVEINVRAACFMPIHTGIDYITVRGFEMAHAACQWAPPTADQPGMVGPHWAKGWIIEDNHLHDAKCSAISLGKEYSTGNNEAYYEGLKPGYQCQLETVFRARHYGWDKERVGSHVVRNNIIHDCGQNGVVGHLGCINSLIEHNDIHDIGTKYEYFGHEIAGIKLHAAIDVIIRNNNIHDCILGTWLDWQAQGTRVTSNVYHRNVRDFMIEVTHGPCLIDNNVFASSYNFDNAAQGTAYVHNLFCGSTRKIAVTNRFTPYHLPHSTRVLGTACVYGNDDRIIQNIFAAAQVINGTDTRGTDVYDGAPASEAEYVAKVHSLGIGDLELFEQVPQPAYIDGNVYLNGTESYDREIHNLMSETDPHVHVVTKDDGTVWCELTLNAPLDVDTRIIDTDVLGVPRLVRQRYENPDGTPLVIDRDINGIARKRVPTPGPFEELSIGHNLIRVF</sequence>
<dbReference type="Gene3D" id="2.60.40.1180">
    <property type="entry name" value="Golgi alpha-mannosidase II"/>
    <property type="match status" value="1"/>
</dbReference>
<keyword evidence="3" id="KW-0732">Signal</keyword>
<dbReference type="SUPFAM" id="SSF51126">
    <property type="entry name" value="Pectin lyase-like"/>
    <property type="match status" value="1"/>
</dbReference>
<dbReference type="PANTHER" id="PTHR40088:SF2">
    <property type="entry name" value="SECRETED SUGAR HYDROLASE"/>
    <property type="match status" value="1"/>
</dbReference>
<dbReference type="InterPro" id="IPR049169">
    <property type="entry name" value="Glyco_hydro_120_ins"/>
</dbReference>
<dbReference type="EMBL" id="PEBJ01000001">
    <property type="protein sequence ID" value="PJM77857.1"/>
    <property type="molecule type" value="Genomic_DNA"/>
</dbReference>
<accession>A0A2M9HM18</accession>
<comment type="subcellular location">
    <subcellularLocation>
        <location evidence="1">Secreted</location>
    </subcellularLocation>
</comment>
<dbReference type="Gene3D" id="2.160.20.10">
    <property type="entry name" value="Single-stranded right-handed beta-helix, Pectin lyase-like"/>
    <property type="match status" value="1"/>
</dbReference>
<feature type="domain" description="Right handed beta helix" evidence="4">
    <location>
        <begin position="259"/>
        <end position="428"/>
    </location>
</feature>
<evidence type="ECO:0000256" key="2">
    <source>
        <dbReference type="ARBA" id="ARBA00022525"/>
    </source>
</evidence>
<dbReference type="RefSeq" id="WP_100493454.1">
    <property type="nucleotide sequence ID" value="NZ_PEBJ01000001.1"/>
</dbReference>
<evidence type="ECO:0000259" key="4">
    <source>
        <dbReference type="Pfam" id="PF13229"/>
    </source>
</evidence>
<dbReference type="AlphaFoldDB" id="A0A2M9HM18"/>
<dbReference type="InterPro" id="IPR013780">
    <property type="entry name" value="Glyco_hydro_b"/>
</dbReference>
<feature type="domain" description="Glycoside hydrolase 120 insertion" evidence="5">
    <location>
        <begin position="87"/>
        <end position="209"/>
    </location>
</feature>
<proteinExistence type="predicted"/>
<dbReference type="Proteomes" id="UP000229239">
    <property type="component" value="Unassembled WGS sequence"/>
</dbReference>